<dbReference type="Pfam" id="PF04083">
    <property type="entry name" value="Abhydro_lipase"/>
    <property type="match status" value="1"/>
</dbReference>
<dbReference type="InterPro" id="IPR029058">
    <property type="entry name" value="AB_hydrolase_fold"/>
</dbReference>
<feature type="domain" description="Partial AB-hydrolase lipase" evidence="2">
    <location>
        <begin position="181"/>
        <end position="249"/>
    </location>
</feature>
<feature type="signal peptide" evidence="1">
    <location>
        <begin position="1"/>
        <end position="27"/>
    </location>
</feature>
<dbReference type="FunFam" id="3.40.50.1820:FF:000179">
    <property type="entry name" value="Lipase"/>
    <property type="match status" value="1"/>
</dbReference>
<sequence length="577" mass="64651">MAVGHVCCQKVLAHCLLVTFLTVTTLAYSVEPRGMTSSWYSVTSKAFLELFSVVAASTTDDAQSLTVHDEEASQWDDIQTAFQAAKERIDLFISDFVEGDNPVTSGFEAGKAKFEEIRNSLPELPSLGLDLDYVKNHINEFDWETFSAQLLPSFDQGTDQEEISEMDTDVEIPVECSMTSPEMIRHAGYPVEVHTATTDDGYILHLHRIPFAQNVPPNQESFGKPSPNRPVVFLQHGILADSSCWIANGAGRSLPYLLADAGCDVWLGNVRGNTYSRSHNKMDAKKDEKFWRFSWQNMADSDLPAMVNKALEVSGHPSLYYIGHSQGTLIAFAKLSEDPEFAKKIRMMFALAPVSTLAHITSPVKSLTFLSKLAHFGLSLFGGTEILPKSSISRLISSKLHKIYNKQNHTIGEQMAYHGNNLMMLLSGVHPDHYYEDRMPVYFSHTPAGTSLHNLLHMSQLVESGKMQKWDFMSESENLKAYGQSSPPEYNLTTFQTPIVLFLGSEDQLADPEDGTILLSKLKSVVHYKLLDGWDHLDFLWGKAAAKTVYKDIQDFIIRSESDHKNYFGRKRANDEL</sequence>
<dbReference type="PANTHER" id="PTHR11005">
    <property type="entry name" value="LYSOSOMAL ACID LIPASE-RELATED"/>
    <property type="match status" value="1"/>
</dbReference>
<reference evidence="3" key="1">
    <citation type="submission" date="2020-04" db="EMBL/GenBank/DDBJ databases">
        <authorList>
            <person name="Neveu A P."/>
        </authorList>
    </citation>
    <scope>NUCLEOTIDE SEQUENCE</scope>
    <source>
        <tissue evidence="3">Whole embryo</tissue>
    </source>
</reference>
<evidence type="ECO:0000313" key="3">
    <source>
        <dbReference type="EMBL" id="CAB3263441.1"/>
    </source>
</evidence>
<dbReference type="GO" id="GO:0016787">
    <property type="term" value="F:hydrolase activity"/>
    <property type="evidence" value="ECO:0007669"/>
    <property type="project" value="UniProtKB-KW"/>
</dbReference>
<dbReference type="InterPro" id="IPR006693">
    <property type="entry name" value="AB_hydrolase_lipase"/>
</dbReference>
<proteinExistence type="evidence at transcript level"/>
<organism evidence="3">
    <name type="scientific">Phallusia mammillata</name>
    <dbReference type="NCBI Taxonomy" id="59560"/>
    <lineage>
        <taxon>Eukaryota</taxon>
        <taxon>Metazoa</taxon>
        <taxon>Chordata</taxon>
        <taxon>Tunicata</taxon>
        <taxon>Ascidiacea</taxon>
        <taxon>Phlebobranchia</taxon>
        <taxon>Ascidiidae</taxon>
        <taxon>Phallusia</taxon>
    </lineage>
</organism>
<protein>
    <submittedName>
        <fullName evidence="3">Lysosomal acid lipase/cholesteryl ester hydrolase</fullName>
    </submittedName>
</protein>
<dbReference type="AlphaFoldDB" id="A0A6F9DJS0"/>
<feature type="chain" id="PRO_5026021811" evidence="1">
    <location>
        <begin position="28"/>
        <end position="577"/>
    </location>
</feature>
<evidence type="ECO:0000256" key="1">
    <source>
        <dbReference type="SAM" id="SignalP"/>
    </source>
</evidence>
<dbReference type="SUPFAM" id="SSF53474">
    <property type="entry name" value="alpha/beta-Hydrolases"/>
    <property type="match status" value="1"/>
</dbReference>
<evidence type="ECO:0000259" key="2">
    <source>
        <dbReference type="Pfam" id="PF04083"/>
    </source>
</evidence>
<accession>A0A6F9DJS0</accession>
<name>A0A6F9DJS0_9ASCI</name>
<keyword evidence="1" id="KW-0732">Signal</keyword>
<dbReference type="Gene3D" id="3.40.50.1820">
    <property type="entry name" value="alpha/beta hydrolase"/>
    <property type="match status" value="1"/>
</dbReference>
<keyword evidence="3" id="KW-0378">Hydrolase</keyword>
<dbReference type="GO" id="GO:0006629">
    <property type="term" value="P:lipid metabolic process"/>
    <property type="evidence" value="ECO:0007669"/>
    <property type="project" value="InterPro"/>
</dbReference>
<dbReference type="EMBL" id="LR787579">
    <property type="protein sequence ID" value="CAB3263441.1"/>
    <property type="molecule type" value="mRNA"/>
</dbReference>
<gene>
    <name evidence="3" type="primary">Lipa</name>
</gene>